<organism evidence="1 2">
    <name type="scientific">Digitaria exilis</name>
    <dbReference type="NCBI Taxonomy" id="1010633"/>
    <lineage>
        <taxon>Eukaryota</taxon>
        <taxon>Viridiplantae</taxon>
        <taxon>Streptophyta</taxon>
        <taxon>Embryophyta</taxon>
        <taxon>Tracheophyta</taxon>
        <taxon>Spermatophyta</taxon>
        <taxon>Magnoliopsida</taxon>
        <taxon>Liliopsida</taxon>
        <taxon>Poales</taxon>
        <taxon>Poaceae</taxon>
        <taxon>PACMAD clade</taxon>
        <taxon>Panicoideae</taxon>
        <taxon>Panicodae</taxon>
        <taxon>Paniceae</taxon>
        <taxon>Anthephorinae</taxon>
        <taxon>Digitaria</taxon>
    </lineage>
</organism>
<protein>
    <submittedName>
        <fullName evidence="1">Uncharacterized protein</fullName>
    </submittedName>
</protein>
<dbReference type="AlphaFoldDB" id="A0A835BNU8"/>
<accession>A0A835BNU8</accession>
<name>A0A835BNU8_9POAL</name>
<dbReference type="EMBL" id="JACEFO010001778">
    <property type="protein sequence ID" value="KAF8703534.1"/>
    <property type="molecule type" value="Genomic_DNA"/>
</dbReference>
<evidence type="ECO:0000313" key="2">
    <source>
        <dbReference type="Proteomes" id="UP000636709"/>
    </source>
</evidence>
<proteinExistence type="predicted"/>
<keyword evidence="2" id="KW-1185">Reference proteome</keyword>
<reference evidence="1" key="1">
    <citation type="submission" date="2020-07" db="EMBL/GenBank/DDBJ databases">
        <title>Genome sequence and genetic diversity analysis of an under-domesticated orphan crop, white fonio (Digitaria exilis).</title>
        <authorList>
            <person name="Bennetzen J.L."/>
            <person name="Chen S."/>
            <person name="Ma X."/>
            <person name="Wang X."/>
            <person name="Yssel A.E.J."/>
            <person name="Chaluvadi S.R."/>
            <person name="Johnson M."/>
            <person name="Gangashetty P."/>
            <person name="Hamidou F."/>
            <person name="Sanogo M.D."/>
            <person name="Zwaenepoel A."/>
            <person name="Wallace J."/>
            <person name="Van De Peer Y."/>
            <person name="Van Deynze A."/>
        </authorList>
    </citation>
    <scope>NUCLEOTIDE SEQUENCE</scope>
    <source>
        <tissue evidence="1">Leaves</tissue>
    </source>
</reference>
<gene>
    <name evidence="1" type="ORF">HU200_032347</name>
</gene>
<sequence>MANGDAITTATKLIGVAVGSGASAFFTVGASSWNTIDDWLRENRMRCPVCCKIAYLVLPWRAPPTSPPPGTSACAVAVDDGFGGSTTAVVGDGFGGSGIAAVGDGGGATSSSTAVAATDAVVAVVQGYITVTVTITSQPPSQSPSQ</sequence>
<dbReference type="Proteomes" id="UP000636709">
    <property type="component" value="Unassembled WGS sequence"/>
</dbReference>
<comment type="caution">
    <text evidence="1">The sequence shown here is derived from an EMBL/GenBank/DDBJ whole genome shotgun (WGS) entry which is preliminary data.</text>
</comment>
<evidence type="ECO:0000313" key="1">
    <source>
        <dbReference type="EMBL" id="KAF8703534.1"/>
    </source>
</evidence>